<feature type="region of interest" description="Disordered" evidence="1">
    <location>
        <begin position="220"/>
        <end position="268"/>
    </location>
</feature>
<accession>G3TB02</accession>
<dbReference type="FunCoup" id="G3TB02">
    <property type="interactions" value="66"/>
</dbReference>
<evidence type="ECO:0000313" key="4">
    <source>
        <dbReference type="Ensembl" id="ENSLAFP00000011103.3"/>
    </source>
</evidence>
<gene>
    <name evidence="4" type="primary">EDRF1</name>
</gene>
<dbReference type="eggNOG" id="ENOG502QTNC">
    <property type="taxonomic scope" value="Eukaryota"/>
</dbReference>
<evidence type="ECO:0000259" key="2">
    <source>
        <dbReference type="Pfam" id="PF23723"/>
    </source>
</evidence>
<sequence>MGDLKEAGAEALPAGDAARGRLSLLPQGESEEPSAQGSALFLGGNEVKSRAVVKYSSAPPRTAFARLEEKTDLKLPPANWLRESARLGPAGTTILGNSKKSKPFSSFGMAYDFIDSVGNDVDVVSDSENIKKLLKIPYSKSHVSMAVHRIGRTLLLDELDIQELFMRSSQTGDWTWLKEFYQRLIDQKWQRKKKSKEHWYQKAILSKFLYYSINGDGAAQPVPSAADPQGSSSPDQTHDREGASWPAPFEVPSSVSEDPSASNQESEPFEPSYIVGHVASAPKEQNLTTLFNDGENSQGLKNDFVRNILWTFEDIHMLVGSNMPIFGGGRYPAVSLRLRDNNKPINVLTGIDYWLDNLICNVPELVMCFHVNGIVQKYEMIKTEEIPNLENSNFSTKVIKDIAQNILSFLKSNCTKEGHTYWLFKASGSDIVKLYDLTTLCEETEDKYQNPFTMPVAILLYKVACNMMVKKNQNKKHYGTIRTLLLNCVKLLDKGRHPQIIASANYMLSELFQLDEPKKEESSDSPLNENSDESYSEEEEEEELPDSDDNGAYGTRSAPSEDSKAVAIIKSVGELSVPEKYKSIHQIRPSCAFPVCHDIEERCRMVLSYVLEGLKSVDSSIKKESDLPAADPNTPIPLKYEDESTRGGPEGLEKQMALFLDKMGSLQKGNYSSQSGMIPGSWQHKMKLQLILKSSKAYYVLSDAAMSLQKYGRALRYIKLALQSHDTYCCLCTNMLSEVLLFLSQYLTLCGDIQLMLAQNANNRAAHLEEFNYQTKEDQEILHSLHRESSCQGFAWATDLSTDLESQLSVSCKCYEAANEILQFSDLKSQNPGHYVQVLKRMGNVRNEIGVFYMNQAAALQSERVVSKSVSAAEQHLWKKSFSCFEKGIHNFESIDDATNAALLLCNTGRLMRICAQAHCGAGDEFKREFSPEEGLYYNKAVDYYLKALRSLGAREIHPTVWDSVNWELSTTYFTMATLQQDYAPLSRKAQEQIEKEVSEAMMKSLKYCDVDSVSARQPLCQYRAATIHHRLASMYHSCLRNQVGDEHLRKQHRVLADLHYSKAVKLFQLLTDAPCELLRVQLERVAFAEFQMTSQNSNVGKLKTLSGALDIMVRTKHAFHLIKKELMEELDQPKSDETAPAADSSPSLNREEVIKLLSIFESRLSFLLLQSIKLLSSTKKKTSPCSNTEEDGVLKTNKHIYSQLLRATANRSATLLERIDVVGHLLDQLARSSGGSGGGALQ</sequence>
<dbReference type="Ensembl" id="ENSLAFT00000013268.3">
    <property type="protein sequence ID" value="ENSLAFP00000011103.3"/>
    <property type="gene ID" value="ENSLAFG00000013265.3"/>
</dbReference>
<dbReference type="InterPro" id="IPR056582">
    <property type="entry name" value="EDRF1_N"/>
</dbReference>
<dbReference type="GeneTree" id="ENSGT00390000014797"/>
<dbReference type="PANTHER" id="PTHR15000">
    <property type="entry name" value="ERYTHROID DIFFERENTIATION-RELATED FACTOR 1"/>
    <property type="match status" value="1"/>
</dbReference>
<dbReference type="Proteomes" id="UP000007646">
    <property type="component" value="Unassembled WGS sequence"/>
</dbReference>
<feature type="region of interest" description="Disordered" evidence="1">
    <location>
        <begin position="1"/>
        <end position="37"/>
    </location>
</feature>
<evidence type="ECO:0000313" key="5">
    <source>
        <dbReference type="Proteomes" id="UP000007646"/>
    </source>
</evidence>
<feature type="domain" description="EDRF1 N-terminal" evidence="3">
    <location>
        <begin position="46"/>
        <end position="562"/>
    </location>
</feature>
<feature type="compositionally biased region" description="Polar residues" evidence="1">
    <location>
        <begin position="253"/>
        <end position="266"/>
    </location>
</feature>
<feature type="compositionally biased region" description="Acidic residues" evidence="1">
    <location>
        <begin position="530"/>
        <end position="549"/>
    </location>
</feature>
<evidence type="ECO:0000259" key="3">
    <source>
        <dbReference type="Pfam" id="PF23788"/>
    </source>
</evidence>
<dbReference type="HOGENOM" id="CLU_008729_0_0_1"/>
<evidence type="ECO:0000256" key="1">
    <source>
        <dbReference type="SAM" id="MobiDB-lite"/>
    </source>
</evidence>
<keyword evidence="5" id="KW-1185">Reference proteome</keyword>
<dbReference type="STRING" id="9785.ENSLAFP00000011103"/>
<reference evidence="4" key="3">
    <citation type="submission" date="2025-09" db="UniProtKB">
        <authorList>
            <consortium name="Ensembl"/>
        </authorList>
    </citation>
    <scope>IDENTIFICATION</scope>
    <source>
        <strain evidence="4">Isolate ISIS603380</strain>
    </source>
</reference>
<organism evidence="4 5">
    <name type="scientific">Loxodonta africana</name>
    <name type="common">African elephant</name>
    <dbReference type="NCBI Taxonomy" id="9785"/>
    <lineage>
        <taxon>Eukaryota</taxon>
        <taxon>Metazoa</taxon>
        <taxon>Chordata</taxon>
        <taxon>Craniata</taxon>
        <taxon>Vertebrata</taxon>
        <taxon>Euteleostomi</taxon>
        <taxon>Mammalia</taxon>
        <taxon>Eutheria</taxon>
        <taxon>Afrotheria</taxon>
        <taxon>Proboscidea</taxon>
        <taxon>Elephantidae</taxon>
        <taxon>Loxodonta</taxon>
    </lineage>
</organism>
<dbReference type="GO" id="GO:0045893">
    <property type="term" value="P:positive regulation of DNA-templated transcription"/>
    <property type="evidence" value="ECO:0007669"/>
    <property type="project" value="Ensembl"/>
</dbReference>
<name>G3TB02_LOXAF</name>
<feature type="region of interest" description="Disordered" evidence="1">
    <location>
        <begin position="517"/>
        <end position="560"/>
    </location>
</feature>
<dbReference type="PANTHER" id="PTHR15000:SF1">
    <property type="entry name" value="ERYTHROID DIFFERENTIATION-RELATED FACTOR 1"/>
    <property type="match status" value="1"/>
</dbReference>
<dbReference type="Pfam" id="PF23788">
    <property type="entry name" value="EDRF1_N"/>
    <property type="match status" value="1"/>
</dbReference>
<protein>
    <submittedName>
        <fullName evidence="4">Erythroid differentiation regulatory factor 1</fullName>
    </submittedName>
</protein>
<dbReference type="OMA" id="AFLYCNM"/>
<reference evidence="4" key="2">
    <citation type="submission" date="2025-08" db="UniProtKB">
        <authorList>
            <consortium name="Ensembl"/>
        </authorList>
    </citation>
    <scope>IDENTIFICATION</scope>
    <source>
        <strain evidence="4">Isolate ISIS603380</strain>
    </source>
</reference>
<reference evidence="4 5" key="1">
    <citation type="submission" date="2009-06" db="EMBL/GenBank/DDBJ databases">
        <title>The Genome Sequence of Loxodonta africana (African elephant).</title>
        <authorList>
            <person name="Di Palma F."/>
            <person name="Heiman D."/>
            <person name="Young S."/>
            <person name="Johnson J."/>
            <person name="Lander E.S."/>
            <person name="Lindblad-Toh K."/>
        </authorList>
    </citation>
    <scope>NUCLEOTIDE SEQUENCE [LARGE SCALE GENOMIC DNA]</scope>
    <source>
        <strain evidence="4 5">Isolate ISIS603380</strain>
    </source>
</reference>
<dbReference type="InterPro" id="IPR056583">
    <property type="entry name" value="EDRF1_TPR"/>
</dbReference>
<dbReference type="InParanoid" id="G3TB02"/>
<feature type="domain" description="EDRF1 TPR repeats region" evidence="2">
    <location>
        <begin position="838"/>
        <end position="1232"/>
    </location>
</feature>
<proteinExistence type="predicted"/>
<dbReference type="Pfam" id="PF23723">
    <property type="entry name" value="TPR_EDRF1"/>
    <property type="match status" value="1"/>
</dbReference>
<feature type="region of interest" description="Disordered" evidence="1">
    <location>
        <begin position="624"/>
        <end position="647"/>
    </location>
</feature>
<dbReference type="AlphaFoldDB" id="G3TB02"/>